<feature type="chain" id="PRO_5044272747" evidence="4">
    <location>
        <begin position="39"/>
        <end position="376"/>
    </location>
</feature>
<dbReference type="AlphaFoldDB" id="A0AB40ALS7"/>
<reference evidence="7" key="1">
    <citation type="submission" date="2025-08" db="UniProtKB">
        <authorList>
            <consortium name="RefSeq"/>
        </authorList>
    </citation>
    <scope>IDENTIFICATION</scope>
</reference>
<comment type="cofactor">
    <cofactor evidence="1">
        <name>a divalent metal cation</name>
        <dbReference type="ChEBI" id="CHEBI:60240"/>
    </cofactor>
</comment>
<evidence type="ECO:0000256" key="4">
    <source>
        <dbReference type="SAM" id="SignalP"/>
    </source>
</evidence>
<feature type="compositionally biased region" description="Low complexity" evidence="3">
    <location>
        <begin position="38"/>
        <end position="48"/>
    </location>
</feature>
<gene>
    <name evidence="7" type="primary">LOC120250446</name>
</gene>
<organism evidence="6 7">
    <name type="scientific">Dioscorea cayennensis subsp. rotundata</name>
    <name type="common">White Guinea yam</name>
    <name type="synonym">Dioscorea rotundata</name>
    <dbReference type="NCBI Taxonomy" id="55577"/>
    <lineage>
        <taxon>Eukaryota</taxon>
        <taxon>Viridiplantae</taxon>
        <taxon>Streptophyta</taxon>
        <taxon>Embryophyta</taxon>
        <taxon>Tracheophyta</taxon>
        <taxon>Spermatophyta</taxon>
        <taxon>Magnoliopsida</taxon>
        <taxon>Liliopsida</taxon>
        <taxon>Dioscoreales</taxon>
        <taxon>Dioscoreaceae</taxon>
        <taxon>Dioscorea</taxon>
    </lineage>
</organism>
<evidence type="ECO:0000256" key="2">
    <source>
        <dbReference type="ARBA" id="ARBA00022723"/>
    </source>
</evidence>
<name>A0AB40ALS7_DIOCR</name>
<feature type="compositionally biased region" description="Pro residues" evidence="3">
    <location>
        <begin position="49"/>
        <end position="61"/>
    </location>
</feature>
<sequence length="376" mass="40672">MEPRLDSTLAASFLSQSLLILLLFLFLLLLILLPQAQAPPTSPRSTGSPPRPPSSPAPPPTTSASLSASPPQPSNGSPSPRPLLDCRDPSSPLPRLPPPTRLALALSRLSSGCPYSDLAHRFRVPESTARFSARRLYRVLCTNFRFWLAFPSLPDLNLVCSGFQSLPLGLPDCCGSIISARFLVHSGASVAAQIVTDSSSRILSIAAGFNGEKSDYQVLQCSSLYKDVVAGRLLSSTQYFVGDGNYPLLPWLMVPYKDPIRGTCEEDFNVAHGLMFQPALRTVASLRNWGALGCLGEEEDLKMAVACIGTCAILHNVLLMREDYTAPSDESRGFSEVPEQQGEDLSCDSEKKALVLRSMLSIKARMLCSSSNLVCK</sequence>
<feature type="region of interest" description="Disordered" evidence="3">
    <location>
        <begin position="38"/>
        <end position="94"/>
    </location>
</feature>
<dbReference type="InterPro" id="IPR027806">
    <property type="entry name" value="HARBI1_dom"/>
</dbReference>
<feature type="domain" description="DDE Tnp4" evidence="5">
    <location>
        <begin position="186"/>
        <end position="316"/>
    </location>
</feature>
<accession>A0AB40ALS7</accession>
<evidence type="ECO:0000256" key="1">
    <source>
        <dbReference type="ARBA" id="ARBA00001968"/>
    </source>
</evidence>
<keyword evidence="6" id="KW-1185">Reference proteome</keyword>
<proteinExistence type="predicted"/>
<evidence type="ECO:0000313" key="7">
    <source>
        <dbReference type="RefSeq" id="XP_039115201.1"/>
    </source>
</evidence>
<dbReference type="RefSeq" id="XP_039115201.1">
    <property type="nucleotide sequence ID" value="XM_039259267.1"/>
</dbReference>
<keyword evidence="2" id="KW-0479">Metal-binding</keyword>
<keyword evidence="4" id="KW-0732">Signal</keyword>
<dbReference type="Proteomes" id="UP001515500">
    <property type="component" value="Chromosome 3"/>
</dbReference>
<evidence type="ECO:0000256" key="3">
    <source>
        <dbReference type="SAM" id="MobiDB-lite"/>
    </source>
</evidence>
<dbReference type="Pfam" id="PF13359">
    <property type="entry name" value="DDE_Tnp_4"/>
    <property type="match status" value="1"/>
</dbReference>
<evidence type="ECO:0000259" key="5">
    <source>
        <dbReference type="Pfam" id="PF13359"/>
    </source>
</evidence>
<protein>
    <submittedName>
        <fullName evidence="7">Protein ALP1-like</fullName>
    </submittedName>
</protein>
<feature type="signal peptide" evidence="4">
    <location>
        <begin position="1"/>
        <end position="38"/>
    </location>
</feature>
<feature type="compositionally biased region" description="Low complexity" evidence="3">
    <location>
        <begin position="62"/>
        <end position="78"/>
    </location>
</feature>
<dbReference type="GeneID" id="120250446"/>
<dbReference type="GO" id="GO:0046872">
    <property type="term" value="F:metal ion binding"/>
    <property type="evidence" value="ECO:0007669"/>
    <property type="project" value="UniProtKB-KW"/>
</dbReference>
<evidence type="ECO:0000313" key="6">
    <source>
        <dbReference type="Proteomes" id="UP001515500"/>
    </source>
</evidence>